<keyword evidence="9" id="KW-0449">Lipoprotein</keyword>
<keyword evidence="6" id="KW-0653">Protein transport</keyword>
<protein>
    <submittedName>
        <fullName evidence="12">Uncharacterized protein</fullName>
    </submittedName>
</protein>
<dbReference type="SUPFAM" id="SSF52540">
    <property type="entry name" value="P-loop containing nucleoside triphosphate hydrolases"/>
    <property type="match status" value="1"/>
</dbReference>
<dbReference type="Proteomes" id="UP001162640">
    <property type="component" value="Unassembled WGS sequence"/>
</dbReference>
<dbReference type="PANTHER" id="PTHR47980">
    <property type="entry name" value="LD44762P"/>
    <property type="match status" value="1"/>
</dbReference>
<keyword evidence="7" id="KW-0342">GTP-binding</keyword>
<evidence type="ECO:0000256" key="5">
    <source>
        <dbReference type="ARBA" id="ARBA00022741"/>
    </source>
</evidence>
<evidence type="ECO:0000256" key="1">
    <source>
        <dbReference type="ARBA" id="ARBA00004342"/>
    </source>
</evidence>
<feature type="compositionally biased region" description="Gly residues" evidence="11">
    <location>
        <begin position="197"/>
        <end position="209"/>
    </location>
</feature>
<feature type="compositionally biased region" description="Basic and acidic residues" evidence="11">
    <location>
        <begin position="176"/>
        <end position="187"/>
    </location>
</feature>
<reference evidence="13" key="1">
    <citation type="journal article" date="2023" name="Commun. Biol.">
        <title>Genome analysis of Parmales, the sister group of diatoms, reveals the evolutionary specialization of diatoms from phago-mixotrophs to photoautotrophs.</title>
        <authorList>
            <person name="Ban H."/>
            <person name="Sato S."/>
            <person name="Yoshikawa S."/>
            <person name="Yamada K."/>
            <person name="Nakamura Y."/>
            <person name="Ichinomiya M."/>
            <person name="Sato N."/>
            <person name="Blanc-Mathieu R."/>
            <person name="Endo H."/>
            <person name="Kuwata A."/>
            <person name="Ogata H."/>
        </authorList>
    </citation>
    <scope>NUCLEOTIDE SEQUENCE [LARGE SCALE GENOMIC DNA]</scope>
</reference>
<sequence length="209" mass="23273">MSDDPSVYDMHIKLLMLGDTGVGKTCLLLRYAYDSFSPTFITTIGIDFKIKHIHLDGLKVKLQIWDTAGQERFRTITVSYFKGAHGIILCYDVTDRDTFENVRHWIEQIKKYGEREVKIIMVGNKCDKHSLRMVSTSEGSTLASEISVPFFETSAKGNVNVDEAFLKMARDAKEGIDRRTKEDEGRASESSLMLDGSGKGGKGGKGGCC</sequence>
<evidence type="ECO:0000256" key="4">
    <source>
        <dbReference type="ARBA" id="ARBA00022475"/>
    </source>
</evidence>
<comment type="subcellular location">
    <subcellularLocation>
        <location evidence="1">Cell membrane</location>
        <topology evidence="1">Lipid-anchor</topology>
        <orientation evidence="1">Cytoplasmic side</orientation>
    </subcellularLocation>
</comment>
<gene>
    <name evidence="12" type="ORF">TL16_g02310</name>
</gene>
<name>A0A9W6ZUS7_9STRA</name>
<dbReference type="PROSITE" id="PS51420">
    <property type="entry name" value="RHO"/>
    <property type="match status" value="1"/>
</dbReference>
<dbReference type="GO" id="GO:0005525">
    <property type="term" value="F:GTP binding"/>
    <property type="evidence" value="ECO:0007669"/>
    <property type="project" value="UniProtKB-KW"/>
</dbReference>
<keyword evidence="3" id="KW-0813">Transport</keyword>
<dbReference type="PROSITE" id="PS51421">
    <property type="entry name" value="RAS"/>
    <property type="match status" value="1"/>
</dbReference>
<dbReference type="GO" id="GO:0005886">
    <property type="term" value="C:plasma membrane"/>
    <property type="evidence" value="ECO:0007669"/>
    <property type="project" value="UniProtKB-SubCell"/>
</dbReference>
<evidence type="ECO:0000256" key="6">
    <source>
        <dbReference type="ARBA" id="ARBA00022927"/>
    </source>
</evidence>
<dbReference type="GO" id="GO:0003924">
    <property type="term" value="F:GTPase activity"/>
    <property type="evidence" value="ECO:0007669"/>
    <property type="project" value="InterPro"/>
</dbReference>
<dbReference type="SMART" id="SM00175">
    <property type="entry name" value="RAB"/>
    <property type="match status" value="1"/>
</dbReference>
<comment type="similarity">
    <text evidence="2">Belongs to the small GTPase superfamily. Rab family.</text>
</comment>
<evidence type="ECO:0000256" key="10">
    <source>
        <dbReference type="ARBA" id="ARBA00023289"/>
    </source>
</evidence>
<dbReference type="SMART" id="SM00173">
    <property type="entry name" value="RAS"/>
    <property type="match status" value="1"/>
</dbReference>
<evidence type="ECO:0000313" key="12">
    <source>
        <dbReference type="EMBL" id="GMH57180.1"/>
    </source>
</evidence>
<dbReference type="PRINTS" id="PR00449">
    <property type="entry name" value="RASTRNSFRMNG"/>
</dbReference>
<dbReference type="InterPro" id="IPR027417">
    <property type="entry name" value="P-loop_NTPase"/>
</dbReference>
<evidence type="ECO:0000256" key="7">
    <source>
        <dbReference type="ARBA" id="ARBA00023134"/>
    </source>
</evidence>
<dbReference type="SMART" id="SM00176">
    <property type="entry name" value="RAN"/>
    <property type="match status" value="1"/>
</dbReference>
<keyword evidence="4" id="KW-1003">Cell membrane</keyword>
<proteinExistence type="inferred from homology"/>
<evidence type="ECO:0000256" key="3">
    <source>
        <dbReference type="ARBA" id="ARBA00022448"/>
    </source>
</evidence>
<feature type="region of interest" description="Disordered" evidence="11">
    <location>
        <begin position="176"/>
        <end position="209"/>
    </location>
</feature>
<evidence type="ECO:0000313" key="13">
    <source>
        <dbReference type="Proteomes" id="UP001162640"/>
    </source>
</evidence>
<keyword evidence="5" id="KW-0547">Nucleotide-binding</keyword>
<dbReference type="GO" id="GO:0015031">
    <property type="term" value="P:protein transport"/>
    <property type="evidence" value="ECO:0007669"/>
    <property type="project" value="UniProtKB-KW"/>
</dbReference>
<dbReference type="InterPro" id="IPR050305">
    <property type="entry name" value="Small_GTPase_Rab"/>
</dbReference>
<organism evidence="12 13">
    <name type="scientific">Triparma laevis f. inornata</name>
    <dbReference type="NCBI Taxonomy" id="1714386"/>
    <lineage>
        <taxon>Eukaryota</taxon>
        <taxon>Sar</taxon>
        <taxon>Stramenopiles</taxon>
        <taxon>Ochrophyta</taxon>
        <taxon>Bolidophyceae</taxon>
        <taxon>Parmales</taxon>
        <taxon>Triparmaceae</taxon>
        <taxon>Triparma</taxon>
    </lineage>
</organism>
<dbReference type="EMBL" id="BLQM01000056">
    <property type="protein sequence ID" value="GMH57180.1"/>
    <property type="molecule type" value="Genomic_DNA"/>
</dbReference>
<dbReference type="Gene3D" id="3.40.50.300">
    <property type="entry name" value="P-loop containing nucleotide triphosphate hydrolases"/>
    <property type="match status" value="1"/>
</dbReference>
<dbReference type="Pfam" id="PF00071">
    <property type="entry name" value="Ras"/>
    <property type="match status" value="1"/>
</dbReference>
<evidence type="ECO:0000256" key="9">
    <source>
        <dbReference type="ARBA" id="ARBA00023288"/>
    </source>
</evidence>
<keyword evidence="8" id="KW-0472">Membrane</keyword>
<evidence type="ECO:0000256" key="2">
    <source>
        <dbReference type="ARBA" id="ARBA00006270"/>
    </source>
</evidence>
<dbReference type="InterPro" id="IPR005225">
    <property type="entry name" value="Small_GTP-bd"/>
</dbReference>
<keyword evidence="10" id="KW-0636">Prenylation</keyword>
<accession>A0A9W6ZUS7</accession>
<dbReference type="NCBIfam" id="TIGR00231">
    <property type="entry name" value="small_GTP"/>
    <property type="match status" value="1"/>
</dbReference>
<dbReference type="PROSITE" id="PS51419">
    <property type="entry name" value="RAB"/>
    <property type="match status" value="1"/>
</dbReference>
<evidence type="ECO:0000256" key="11">
    <source>
        <dbReference type="SAM" id="MobiDB-lite"/>
    </source>
</evidence>
<evidence type="ECO:0000256" key="8">
    <source>
        <dbReference type="ARBA" id="ARBA00023136"/>
    </source>
</evidence>
<dbReference type="SMART" id="SM00174">
    <property type="entry name" value="RHO"/>
    <property type="match status" value="1"/>
</dbReference>
<dbReference type="InterPro" id="IPR001806">
    <property type="entry name" value="Small_GTPase"/>
</dbReference>
<dbReference type="FunFam" id="3.40.50.300:FF:000363">
    <property type="entry name" value="Secretion related GTPase srgA"/>
    <property type="match status" value="1"/>
</dbReference>
<dbReference type="AlphaFoldDB" id="A0A9W6ZUS7"/>
<comment type="caution">
    <text evidence="12">The sequence shown here is derived from an EMBL/GenBank/DDBJ whole genome shotgun (WGS) entry which is preliminary data.</text>
</comment>